<dbReference type="Pfam" id="PF00630">
    <property type="entry name" value="Filamin"/>
    <property type="match status" value="3"/>
</dbReference>
<dbReference type="InterPro" id="IPR014756">
    <property type="entry name" value="Ig_E-set"/>
</dbReference>
<dbReference type="AlphaFoldDB" id="A0A915KP50"/>
<feature type="domain" description="Calponin-homology (CH)" evidence="5">
    <location>
        <begin position="150"/>
        <end position="253"/>
    </location>
</feature>
<evidence type="ECO:0000313" key="6">
    <source>
        <dbReference type="Proteomes" id="UP000887565"/>
    </source>
</evidence>
<sequence>MMNSTINVAIYSGMEKDLNDDAAWKKIQQNTFTRWVNERLKCANLRVENIEKDFSDGLMLIALVEVLSQKRIHRYNKKPTLRTHQLENVSLALKFLEDVEKVHLVNIDSSDIVDQRLKLILGLIWTLILKYSISMPIMAAEDQKDVMQKETPKQRLLSYIQAKIPSGGVTNFTSDWKDGRALGALVDSCAPGLCPDWNGWHQNYALQNTTEAMSLADDWLGVPKLIEPQEFINPNVDEMSMMTYLSQYSNAKLKEGAPIRPETNYSKIRVFGAGIDAVYVPMCATADFMVEVPDAVPNSGRLEVVIQHYTGLVEPVYVSYHEETHTYVVSYVPTAQGVYSVYISYNGKDLSSSPYKIQVEPAREEKTIEKREVDFVDQSPEKVDASKIVVDQIKKVHENALSLMSKKFESIPSKFIATVDIEDSWNSLDSTFRNISSGSIFSRYSKEDDLSSLPSRSGFSSVGKNANQIQVFGSGLYRATVGQKASFVLQASEMYNNSKDKQLEVVIEGPQPATIWWSNIGKGLCSVTYVPRAPGFYVVAVLSNGMHAADSPYFVHVEEKRKGPVVVDSVLCSSSRTLVFDHALRTKVFVNAENNFRIDCRLLPKHGLSHLTCFMIEPSGQRTQLKIEDNEDGTYKVDFAPREEG</sequence>
<dbReference type="Gene3D" id="2.60.40.10">
    <property type="entry name" value="Immunoglobulins"/>
    <property type="match status" value="3"/>
</dbReference>
<dbReference type="SUPFAM" id="SSF81296">
    <property type="entry name" value="E set domains"/>
    <property type="match status" value="3"/>
</dbReference>
<keyword evidence="3" id="KW-0009">Actin-binding</keyword>
<dbReference type="SMART" id="SM00557">
    <property type="entry name" value="IG_FLMN"/>
    <property type="match status" value="2"/>
</dbReference>
<feature type="repeat" description="Filamin" evidence="4">
    <location>
        <begin position="260"/>
        <end position="359"/>
    </location>
</feature>
<dbReference type="PANTHER" id="PTHR38537:SF8">
    <property type="entry name" value="FILAMIN-A"/>
    <property type="match status" value="1"/>
</dbReference>
<dbReference type="InterPro" id="IPR036872">
    <property type="entry name" value="CH_dom_sf"/>
</dbReference>
<dbReference type="FunFam" id="1.10.418.10:FF:000008">
    <property type="entry name" value="Filamin-B isoform C"/>
    <property type="match status" value="1"/>
</dbReference>
<dbReference type="FunFam" id="1.10.418.10:FF:000006">
    <property type="entry name" value="Filamin-B isoform A"/>
    <property type="match status" value="1"/>
</dbReference>
<evidence type="ECO:0000256" key="2">
    <source>
        <dbReference type="ARBA" id="ARBA00022737"/>
    </source>
</evidence>
<name>A0A915KP50_ROMCU</name>
<keyword evidence="2" id="KW-0677">Repeat</keyword>
<feature type="repeat" description="Filamin" evidence="4">
    <location>
        <begin position="569"/>
        <end position="645"/>
    </location>
</feature>
<dbReference type="SMART" id="SM00033">
    <property type="entry name" value="CH"/>
    <property type="match status" value="2"/>
</dbReference>
<dbReference type="InterPro" id="IPR001715">
    <property type="entry name" value="CH_dom"/>
</dbReference>
<dbReference type="InterPro" id="IPR013783">
    <property type="entry name" value="Ig-like_fold"/>
</dbReference>
<proteinExistence type="inferred from homology"/>
<keyword evidence="6" id="KW-1185">Reference proteome</keyword>
<comment type="similarity">
    <text evidence="1">Belongs to the filamin family.</text>
</comment>
<dbReference type="PROSITE" id="PS00020">
    <property type="entry name" value="ACTININ_2"/>
    <property type="match status" value="1"/>
</dbReference>
<evidence type="ECO:0000256" key="4">
    <source>
        <dbReference type="PROSITE-ProRule" id="PRU00087"/>
    </source>
</evidence>
<dbReference type="InterPro" id="IPR017868">
    <property type="entry name" value="Filamin/ABP280_repeat-like"/>
</dbReference>
<dbReference type="GO" id="GO:0051015">
    <property type="term" value="F:actin filament binding"/>
    <property type="evidence" value="ECO:0007669"/>
    <property type="project" value="InterPro"/>
</dbReference>
<dbReference type="PROSITE" id="PS00019">
    <property type="entry name" value="ACTININ_1"/>
    <property type="match status" value="1"/>
</dbReference>
<dbReference type="PANTHER" id="PTHR38537">
    <property type="entry name" value="JITTERBUG, ISOFORM N"/>
    <property type="match status" value="1"/>
</dbReference>
<dbReference type="SUPFAM" id="SSF47576">
    <property type="entry name" value="Calponin-homology domain, CH-domain"/>
    <property type="match status" value="1"/>
</dbReference>
<dbReference type="InterPro" id="IPR044801">
    <property type="entry name" value="Filamin"/>
</dbReference>
<dbReference type="CDD" id="cd21230">
    <property type="entry name" value="CH_FLN_rpt2"/>
    <property type="match status" value="1"/>
</dbReference>
<protein>
    <submittedName>
        <fullName evidence="7">Calponin-homology (CH) domain-containing protein</fullName>
    </submittedName>
</protein>
<evidence type="ECO:0000313" key="7">
    <source>
        <dbReference type="WBParaSite" id="nRc.2.0.1.t39513-RA"/>
    </source>
</evidence>
<evidence type="ECO:0000256" key="1">
    <source>
        <dbReference type="ARBA" id="ARBA00009238"/>
    </source>
</evidence>
<feature type="repeat" description="Filamin" evidence="4">
    <location>
        <begin position="461"/>
        <end position="557"/>
    </location>
</feature>
<reference evidence="7" key="1">
    <citation type="submission" date="2022-11" db="UniProtKB">
        <authorList>
            <consortium name="WormBaseParasite"/>
        </authorList>
    </citation>
    <scope>IDENTIFICATION</scope>
</reference>
<dbReference type="Pfam" id="PF00307">
    <property type="entry name" value="CH"/>
    <property type="match status" value="2"/>
</dbReference>
<organism evidence="6 7">
    <name type="scientific">Romanomermis culicivorax</name>
    <name type="common">Nematode worm</name>
    <dbReference type="NCBI Taxonomy" id="13658"/>
    <lineage>
        <taxon>Eukaryota</taxon>
        <taxon>Metazoa</taxon>
        <taxon>Ecdysozoa</taxon>
        <taxon>Nematoda</taxon>
        <taxon>Enoplea</taxon>
        <taxon>Dorylaimia</taxon>
        <taxon>Mermithida</taxon>
        <taxon>Mermithoidea</taxon>
        <taxon>Mermithidae</taxon>
        <taxon>Romanomermis</taxon>
    </lineage>
</organism>
<feature type="domain" description="Calponin-homology (CH)" evidence="5">
    <location>
        <begin position="26"/>
        <end position="132"/>
    </location>
</feature>
<dbReference type="GO" id="GO:0030036">
    <property type="term" value="P:actin cytoskeleton organization"/>
    <property type="evidence" value="ECO:0007669"/>
    <property type="project" value="InterPro"/>
</dbReference>
<dbReference type="Proteomes" id="UP000887565">
    <property type="component" value="Unplaced"/>
</dbReference>
<dbReference type="InterPro" id="IPR001298">
    <property type="entry name" value="Filamin/ABP280_rpt"/>
</dbReference>
<dbReference type="PROSITE" id="PS50194">
    <property type="entry name" value="FILAMIN_REPEAT"/>
    <property type="match status" value="3"/>
</dbReference>
<dbReference type="WBParaSite" id="nRc.2.0.1.t39513-RA">
    <property type="protein sequence ID" value="nRc.2.0.1.t39513-RA"/>
    <property type="gene ID" value="nRc.2.0.1.g39513"/>
</dbReference>
<dbReference type="PROSITE" id="PS50021">
    <property type="entry name" value="CH"/>
    <property type="match status" value="2"/>
</dbReference>
<evidence type="ECO:0000259" key="5">
    <source>
        <dbReference type="PROSITE" id="PS50021"/>
    </source>
</evidence>
<dbReference type="Gene3D" id="1.10.418.10">
    <property type="entry name" value="Calponin-like domain"/>
    <property type="match status" value="2"/>
</dbReference>
<evidence type="ECO:0000256" key="3">
    <source>
        <dbReference type="ARBA" id="ARBA00023203"/>
    </source>
</evidence>
<dbReference type="InterPro" id="IPR001589">
    <property type="entry name" value="Actinin_actin-bd_CS"/>
</dbReference>
<accession>A0A915KP50</accession>